<proteinExistence type="inferred from homology"/>
<dbReference type="KEGG" id="salg:BS332_18980"/>
<gene>
    <name evidence="2" type="ORF">NCTC10738_03724</name>
</gene>
<name>A0A380BRV3_9GAMM</name>
<reference evidence="2 3" key="1">
    <citation type="submission" date="2018-06" db="EMBL/GenBank/DDBJ databases">
        <authorList>
            <consortium name="Pathogen Informatics"/>
            <person name="Doyle S."/>
        </authorList>
    </citation>
    <scope>NUCLEOTIDE SEQUENCE [LARGE SCALE GENOMIC DNA]</scope>
    <source>
        <strain evidence="2 3">NCTC10738</strain>
    </source>
</reference>
<organism evidence="2 3">
    <name type="scientific">Shewanella algae</name>
    <dbReference type="NCBI Taxonomy" id="38313"/>
    <lineage>
        <taxon>Bacteria</taxon>
        <taxon>Pseudomonadati</taxon>
        <taxon>Pseudomonadota</taxon>
        <taxon>Gammaproteobacteria</taxon>
        <taxon>Alteromonadales</taxon>
        <taxon>Shewanellaceae</taxon>
        <taxon>Shewanella</taxon>
    </lineage>
</organism>
<evidence type="ECO:0000256" key="1">
    <source>
        <dbReference type="ARBA" id="ARBA00006201"/>
    </source>
</evidence>
<dbReference type="AlphaFoldDB" id="A0A380BRV3"/>
<dbReference type="InterPro" id="IPR035571">
    <property type="entry name" value="UPF0234-like_C"/>
</dbReference>
<dbReference type="RefSeq" id="WP_028781499.1">
    <property type="nucleotide sequence ID" value="NZ_AP024609.1"/>
</dbReference>
<dbReference type="Gene3D" id="3.30.70.860">
    <property type="match status" value="1"/>
</dbReference>
<dbReference type="GO" id="GO:0005829">
    <property type="term" value="C:cytosol"/>
    <property type="evidence" value="ECO:0007669"/>
    <property type="project" value="TreeGrafter"/>
</dbReference>
<dbReference type="InterPro" id="IPR005272">
    <property type="entry name" value="DUF406"/>
</dbReference>
<comment type="similarity">
    <text evidence="1">Belongs to the UPF0381 family.</text>
</comment>
<dbReference type="Proteomes" id="UP000254069">
    <property type="component" value="Unassembled WGS sequence"/>
</dbReference>
<accession>A0A3G4UNJ7</accession>
<dbReference type="PANTHER" id="PTHR38769">
    <property type="entry name" value="UPF0381 PROTEIN YFCZ-RELATED"/>
    <property type="match status" value="1"/>
</dbReference>
<evidence type="ECO:0000313" key="2">
    <source>
        <dbReference type="EMBL" id="SUJ04876.1"/>
    </source>
</evidence>
<sequence length="96" mass="10166">MKSIEQAQAANVQDTCAECGSYVDIGTVVEEGDTLLSLTFQGESAVADAEALKQLAEGRFADVKAELCNDEQAVTLALTFSCSAEKMIFQLENGLA</sequence>
<dbReference type="PANTHER" id="PTHR38769:SF1">
    <property type="entry name" value="UPF0381 PROTEIN YFCZ-RELATED"/>
    <property type="match status" value="1"/>
</dbReference>
<evidence type="ECO:0000313" key="3">
    <source>
        <dbReference type="Proteomes" id="UP000254069"/>
    </source>
</evidence>
<dbReference type="Pfam" id="PF04175">
    <property type="entry name" value="DUF406"/>
    <property type="match status" value="1"/>
</dbReference>
<dbReference type="EMBL" id="UGYO01000002">
    <property type="protein sequence ID" value="SUJ04876.1"/>
    <property type="molecule type" value="Genomic_DNA"/>
</dbReference>
<keyword evidence="3" id="KW-1185">Reference proteome</keyword>
<accession>A0A380BRV3</accession>
<protein>
    <submittedName>
        <fullName evidence="2">Protein of uncharacterized function (DUF406)</fullName>
    </submittedName>
</protein>